<feature type="domain" description="HTH marR-type" evidence="1">
    <location>
        <begin position="14"/>
        <end position="150"/>
    </location>
</feature>
<accession>A0A7Z0D0C7</accession>
<organism evidence="2 3">
    <name type="scientific">Spelaeicoccus albus</name>
    <dbReference type="NCBI Taxonomy" id="1280376"/>
    <lineage>
        <taxon>Bacteria</taxon>
        <taxon>Bacillati</taxon>
        <taxon>Actinomycetota</taxon>
        <taxon>Actinomycetes</taxon>
        <taxon>Micrococcales</taxon>
        <taxon>Brevibacteriaceae</taxon>
        <taxon>Spelaeicoccus</taxon>
    </lineage>
</organism>
<sequence>MPDDTNSMSPLPYRSQPLAALLDVFAMWGSDGFIGALSHSAGHDLEPTSVVAITVLARGGPMRPSALAARLRVGASNISKISSHLATRDLIAKSADPHDSRASLLDLTATGREFMADLVRRGDAMMNEILGGWTDTDRRELGRLLADFERDAAAYAKALNPDISR</sequence>
<dbReference type="InterPro" id="IPR000835">
    <property type="entry name" value="HTH_MarR-typ"/>
</dbReference>
<evidence type="ECO:0000259" key="1">
    <source>
        <dbReference type="PROSITE" id="PS50995"/>
    </source>
</evidence>
<evidence type="ECO:0000313" key="2">
    <source>
        <dbReference type="EMBL" id="NYI67194.1"/>
    </source>
</evidence>
<proteinExistence type="predicted"/>
<dbReference type="AlphaFoldDB" id="A0A7Z0D0C7"/>
<dbReference type="Proteomes" id="UP000539111">
    <property type="component" value="Unassembled WGS sequence"/>
</dbReference>
<dbReference type="InterPro" id="IPR036388">
    <property type="entry name" value="WH-like_DNA-bd_sf"/>
</dbReference>
<dbReference type="SMART" id="SM00347">
    <property type="entry name" value="HTH_MARR"/>
    <property type="match status" value="1"/>
</dbReference>
<dbReference type="PANTHER" id="PTHR33164:SF57">
    <property type="entry name" value="MARR-FAMILY TRANSCRIPTIONAL REGULATOR"/>
    <property type="match status" value="1"/>
</dbReference>
<comment type="caution">
    <text evidence="2">The sequence shown here is derived from an EMBL/GenBank/DDBJ whole genome shotgun (WGS) entry which is preliminary data.</text>
</comment>
<name>A0A7Z0D0C7_9MICO</name>
<dbReference type="GO" id="GO:0003700">
    <property type="term" value="F:DNA-binding transcription factor activity"/>
    <property type="evidence" value="ECO:0007669"/>
    <property type="project" value="InterPro"/>
</dbReference>
<gene>
    <name evidence="2" type="ORF">BJY26_001500</name>
</gene>
<dbReference type="Gene3D" id="1.10.10.10">
    <property type="entry name" value="Winged helix-like DNA-binding domain superfamily/Winged helix DNA-binding domain"/>
    <property type="match status" value="1"/>
</dbReference>
<dbReference type="GO" id="GO:0003677">
    <property type="term" value="F:DNA binding"/>
    <property type="evidence" value="ECO:0007669"/>
    <property type="project" value="UniProtKB-KW"/>
</dbReference>
<dbReference type="PANTHER" id="PTHR33164">
    <property type="entry name" value="TRANSCRIPTIONAL REGULATOR, MARR FAMILY"/>
    <property type="match status" value="1"/>
</dbReference>
<dbReference type="GO" id="GO:0006950">
    <property type="term" value="P:response to stress"/>
    <property type="evidence" value="ECO:0007669"/>
    <property type="project" value="TreeGrafter"/>
</dbReference>
<keyword evidence="2" id="KW-0238">DNA-binding</keyword>
<dbReference type="InterPro" id="IPR036390">
    <property type="entry name" value="WH_DNA-bd_sf"/>
</dbReference>
<evidence type="ECO:0000313" key="3">
    <source>
        <dbReference type="Proteomes" id="UP000539111"/>
    </source>
</evidence>
<dbReference type="SUPFAM" id="SSF46785">
    <property type="entry name" value="Winged helix' DNA-binding domain"/>
    <property type="match status" value="1"/>
</dbReference>
<protein>
    <submittedName>
        <fullName evidence="2">DNA-binding MarR family transcriptional regulator</fullName>
    </submittedName>
</protein>
<reference evidence="2 3" key="1">
    <citation type="submission" date="2020-07" db="EMBL/GenBank/DDBJ databases">
        <title>Sequencing the genomes of 1000 actinobacteria strains.</title>
        <authorList>
            <person name="Klenk H.-P."/>
        </authorList>
    </citation>
    <scope>NUCLEOTIDE SEQUENCE [LARGE SCALE GENOMIC DNA]</scope>
    <source>
        <strain evidence="2 3">DSM 26341</strain>
    </source>
</reference>
<dbReference type="Pfam" id="PF13463">
    <property type="entry name" value="HTH_27"/>
    <property type="match status" value="1"/>
</dbReference>
<dbReference type="PROSITE" id="PS50995">
    <property type="entry name" value="HTH_MARR_2"/>
    <property type="match status" value="1"/>
</dbReference>
<dbReference type="RefSeq" id="WP_179426994.1">
    <property type="nucleotide sequence ID" value="NZ_JACBZP010000001.1"/>
</dbReference>
<dbReference type="InterPro" id="IPR039422">
    <property type="entry name" value="MarR/SlyA-like"/>
</dbReference>
<dbReference type="EMBL" id="JACBZP010000001">
    <property type="protein sequence ID" value="NYI67194.1"/>
    <property type="molecule type" value="Genomic_DNA"/>
</dbReference>
<keyword evidence="3" id="KW-1185">Reference proteome</keyword>